<dbReference type="Proteomes" id="UP000002482">
    <property type="component" value="Chromosome"/>
</dbReference>
<evidence type="ECO:0000256" key="7">
    <source>
        <dbReference type="ARBA" id="ARBA00022898"/>
    </source>
</evidence>
<dbReference type="EMBL" id="CP002521">
    <property type="protein sequence ID" value="ADX45507.1"/>
    <property type="molecule type" value="Genomic_DNA"/>
</dbReference>
<dbReference type="EC" id="2.6.1.9" evidence="3"/>
<evidence type="ECO:0000256" key="9">
    <source>
        <dbReference type="ARBA" id="ARBA00047481"/>
    </source>
</evidence>
<evidence type="ECO:0000256" key="6">
    <source>
        <dbReference type="ARBA" id="ARBA00022679"/>
    </source>
</evidence>
<evidence type="ECO:0000259" key="10">
    <source>
        <dbReference type="Pfam" id="PF00155"/>
    </source>
</evidence>
<dbReference type="RefSeq" id="WP_013594028.1">
    <property type="nucleotide sequence ID" value="NC_015138.1"/>
</dbReference>
<comment type="similarity">
    <text evidence="2">Belongs to the class-II pyridoxal-phosphate-dependent aminotransferase family. Histidinol-phosphate aminotransferase subfamily.</text>
</comment>
<protein>
    <recommendedName>
        <fullName evidence="3">histidinol-phosphate transaminase</fullName>
        <ecNumber evidence="3">2.6.1.9</ecNumber>
    </recommendedName>
</protein>
<keyword evidence="8" id="KW-0368">Histidine biosynthesis</keyword>
<dbReference type="PANTHER" id="PTHR43643">
    <property type="entry name" value="HISTIDINOL-PHOSPHATE AMINOTRANSFERASE 2"/>
    <property type="match status" value="1"/>
</dbReference>
<comment type="catalytic activity">
    <reaction evidence="9">
        <text>L-histidinol phosphate + 2-oxoglutarate = 3-(imidazol-4-yl)-2-oxopropyl phosphate + L-glutamate</text>
        <dbReference type="Rhea" id="RHEA:23744"/>
        <dbReference type="ChEBI" id="CHEBI:16810"/>
        <dbReference type="ChEBI" id="CHEBI:29985"/>
        <dbReference type="ChEBI" id="CHEBI:57766"/>
        <dbReference type="ChEBI" id="CHEBI:57980"/>
        <dbReference type="EC" id="2.6.1.9"/>
    </reaction>
</comment>
<keyword evidence="4 11" id="KW-0032">Aminotransferase</keyword>
<dbReference type="HOGENOM" id="CLU_017584_3_2_4"/>
<dbReference type="Pfam" id="PF00155">
    <property type="entry name" value="Aminotran_1_2"/>
    <property type="match status" value="1"/>
</dbReference>
<reference evidence="11" key="1">
    <citation type="submission" date="2011-02" db="EMBL/GenBank/DDBJ databases">
        <title>Complete sequence of Acidovorax avenae subsp. avenae ATCC 19860.</title>
        <authorList>
            <consortium name="US DOE Joint Genome Institute"/>
            <person name="Lucas S."/>
            <person name="Copeland A."/>
            <person name="Lapidus A."/>
            <person name="Cheng J.-F."/>
            <person name="Goodwin L."/>
            <person name="Pitluck S."/>
            <person name="Chertkov O."/>
            <person name="Held B."/>
            <person name="Detter J.C."/>
            <person name="Han C."/>
            <person name="Tapia R."/>
            <person name="Land M."/>
            <person name="Hauser L."/>
            <person name="Kyrpides N."/>
            <person name="Ivanova N."/>
            <person name="Ovchinnikova G."/>
            <person name="Pagani I."/>
            <person name="Gordon S."/>
            <person name="Woyke T."/>
        </authorList>
    </citation>
    <scope>NUCLEOTIDE SEQUENCE</scope>
    <source>
        <strain evidence="11">ATCC 19860</strain>
    </source>
</reference>
<evidence type="ECO:0000256" key="3">
    <source>
        <dbReference type="ARBA" id="ARBA00012748"/>
    </source>
</evidence>
<keyword evidence="5" id="KW-0028">Amino-acid biosynthesis</keyword>
<dbReference type="GO" id="GO:0030170">
    <property type="term" value="F:pyridoxal phosphate binding"/>
    <property type="evidence" value="ECO:0007669"/>
    <property type="project" value="InterPro"/>
</dbReference>
<evidence type="ECO:0000256" key="1">
    <source>
        <dbReference type="ARBA" id="ARBA00005011"/>
    </source>
</evidence>
<organism evidence="11 12">
    <name type="scientific">Paracidovorax avenae (strain ATCC 19860 / DSM 7227 / CCUG 15838 / JCM 20985 / LMG 2117 / NCPPB 1011)</name>
    <name type="common">Acidovorax avenae</name>
    <dbReference type="NCBI Taxonomy" id="643561"/>
    <lineage>
        <taxon>Bacteria</taxon>
        <taxon>Pseudomonadati</taxon>
        <taxon>Pseudomonadota</taxon>
        <taxon>Betaproteobacteria</taxon>
        <taxon>Burkholderiales</taxon>
        <taxon>Comamonadaceae</taxon>
        <taxon>Paracidovorax</taxon>
    </lineage>
</organism>
<evidence type="ECO:0000256" key="8">
    <source>
        <dbReference type="ARBA" id="ARBA00023102"/>
    </source>
</evidence>
<dbReference type="SUPFAM" id="SSF53383">
    <property type="entry name" value="PLP-dependent transferases"/>
    <property type="match status" value="1"/>
</dbReference>
<comment type="pathway">
    <text evidence="1">Amino-acid biosynthesis; L-histidine biosynthesis; L-histidine from 5-phospho-alpha-D-ribose 1-diphosphate: step 7/9.</text>
</comment>
<evidence type="ECO:0000313" key="11">
    <source>
        <dbReference type="EMBL" id="ADX45507.1"/>
    </source>
</evidence>
<dbReference type="InterPro" id="IPR015422">
    <property type="entry name" value="PyrdxlP-dep_Trfase_small"/>
</dbReference>
<accession>F0Q3X9</accession>
<dbReference type="Gene3D" id="3.90.1150.10">
    <property type="entry name" value="Aspartate Aminotransferase, domain 1"/>
    <property type="match status" value="1"/>
</dbReference>
<dbReference type="GO" id="GO:0004400">
    <property type="term" value="F:histidinol-phosphate transaminase activity"/>
    <property type="evidence" value="ECO:0007669"/>
    <property type="project" value="UniProtKB-EC"/>
</dbReference>
<proteinExistence type="inferred from homology"/>
<dbReference type="InterPro" id="IPR015424">
    <property type="entry name" value="PyrdxlP-dep_Trfase"/>
</dbReference>
<evidence type="ECO:0000256" key="5">
    <source>
        <dbReference type="ARBA" id="ARBA00022605"/>
    </source>
</evidence>
<sequence>MTRQALDGGAGAQGLPVHGGPDALGVPLHDFSTNANACGPCPAALAAVRGADAARYPDPAYTALREALGAWHGVAPGRILPAASASEFIHRFTAWAARQGVAGVAVPAHAYGDYARAARAWGLPLLASPGPGAEEGAKKDSGKAVLHWACEPGSPLGTPDPGLEAWHARAAIDSGAPDTDLRIVDCAYAPLRLESAGGPLPANAWQLWTPNKALGLTGVRAAYAIAPACVPQRELEALQALAPSWPIGAHGVAMLSAWTAPQVQEWLAASLGTLRVWKAAQQALCEGMGWAVLAGSRANYFVARPPVADLAPCLQALRLQGVKLRDCGSFGLPGCVRLGVLPPASQQALQAAWQAARPATAA</sequence>
<keyword evidence="12" id="KW-1185">Reference proteome</keyword>
<feature type="domain" description="Aminotransferase class I/classII large" evidence="10">
    <location>
        <begin position="212"/>
        <end position="349"/>
    </location>
</feature>
<keyword evidence="6 11" id="KW-0808">Transferase</keyword>
<evidence type="ECO:0000256" key="4">
    <source>
        <dbReference type="ARBA" id="ARBA00022576"/>
    </source>
</evidence>
<dbReference type="AlphaFoldDB" id="F0Q3X9"/>
<keyword evidence="7" id="KW-0663">Pyridoxal phosphate</keyword>
<name>F0Q3X9_PARA1</name>
<dbReference type="Gene3D" id="3.40.640.10">
    <property type="entry name" value="Type I PLP-dependent aspartate aminotransferase-like (Major domain)"/>
    <property type="match status" value="1"/>
</dbReference>
<dbReference type="KEGG" id="aaa:Acav_1586"/>
<evidence type="ECO:0000256" key="2">
    <source>
        <dbReference type="ARBA" id="ARBA00007970"/>
    </source>
</evidence>
<gene>
    <name evidence="11" type="ordered locus">Acav_1586</name>
</gene>
<dbReference type="GeneID" id="34236157"/>
<dbReference type="GO" id="GO:0000105">
    <property type="term" value="P:L-histidine biosynthetic process"/>
    <property type="evidence" value="ECO:0007669"/>
    <property type="project" value="UniProtKB-KW"/>
</dbReference>
<evidence type="ECO:0000313" key="12">
    <source>
        <dbReference type="Proteomes" id="UP000002482"/>
    </source>
</evidence>
<dbReference type="InterPro" id="IPR015421">
    <property type="entry name" value="PyrdxlP-dep_Trfase_major"/>
</dbReference>
<dbReference type="InterPro" id="IPR004839">
    <property type="entry name" value="Aminotransferase_I/II_large"/>
</dbReference>
<dbReference type="PANTHER" id="PTHR43643:SF6">
    <property type="entry name" value="HISTIDINOL-PHOSPHATE AMINOTRANSFERASE"/>
    <property type="match status" value="1"/>
</dbReference>
<dbReference type="InterPro" id="IPR050106">
    <property type="entry name" value="HistidinolP_aminotransfase"/>
</dbReference>
<dbReference type="OrthoDB" id="9813612at2"/>